<organism evidence="1 2">
    <name type="scientific">Caerostris darwini</name>
    <dbReference type="NCBI Taxonomy" id="1538125"/>
    <lineage>
        <taxon>Eukaryota</taxon>
        <taxon>Metazoa</taxon>
        <taxon>Ecdysozoa</taxon>
        <taxon>Arthropoda</taxon>
        <taxon>Chelicerata</taxon>
        <taxon>Arachnida</taxon>
        <taxon>Araneae</taxon>
        <taxon>Araneomorphae</taxon>
        <taxon>Entelegynae</taxon>
        <taxon>Araneoidea</taxon>
        <taxon>Araneidae</taxon>
        <taxon>Caerostris</taxon>
    </lineage>
</organism>
<sequence>MTEIEGKSLTQRSVSKYRMFLKQLSKSEKSKFQVQICHRAVKLQDKIKRSNIRLSASAFAVFAEETKSKSRTPPIGGNVNTEVGISPFVGSRSREDCCSSVE</sequence>
<dbReference type="AlphaFoldDB" id="A0AAV4X5D4"/>
<keyword evidence="2" id="KW-1185">Reference proteome</keyword>
<evidence type="ECO:0000313" key="1">
    <source>
        <dbReference type="EMBL" id="GIY88999.1"/>
    </source>
</evidence>
<dbReference type="EMBL" id="BPLQ01015557">
    <property type="protein sequence ID" value="GIY88999.1"/>
    <property type="molecule type" value="Genomic_DNA"/>
</dbReference>
<name>A0AAV4X5D4_9ARAC</name>
<gene>
    <name evidence="1" type="ORF">CDAR_510121</name>
</gene>
<dbReference type="Proteomes" id="UP001054837">
    <property type="component" value="Unassembled WGS sequence"/>
</dbReference>
<reference evidence="1 2" key="1">
    <citation type="submission" date="2021-06" db="EMBL/GenBank/DDBJ databases">
        <title>Caerostris darwini draft genome.</title>
        <authorList>
            <person name="Kono N."/>
            <person name="Arakawa K."/>
        </authorList>
    </citation>
    <scope>NUCLEOTIDE SEQUENCE [LARGE SCALE GENOMIC DNA]</scope>
</reference>
<evidence type="ECO:0000313" key="2">
    <source>
        <dbReference type="Proteomes" id="UP001054837"/>
    </source>
</evidence>
<comment type="caution">
    <text evidence="1">The sequence shown here is derived from an EMBL/GenBank/DDBJ whole genome shotgun (WGS) entry which is preliminary data.</text>
</comment>
<accession>A0AAV4X5D4</accession>
<proteinExistence type="predicted"/>
<protein>
    <submittedName>
        <fullName evidence="1">Uncharacterized protein</fullName>
    </submittedName>
</protein>